<dbReference type="EMBL" id="RQIS01000001">
    <property type="protein sequence ID" value="RQH09779.1"/>
    <property type="molecule type" value="Genomic_DNA"/>
</dbReference>
<keyword evidence="1" id="KW-1133">Transmembrane helix</keyword>
<evidence type="ECO:0000313" key="2">
    <source>
        <dbReference type="EMBL" id="RQH09779.1"/>
    </source>
</evidence>
<protein>
    <submittedName>
        <fullName evidence="2">Uncharacterized protein</fullName>
    </submittedName>
</protein>
<keyword evidence="1" id="KW-0812">Transmembrane</keyword>
<proteinExistence type="predicted"/>
<evidence type="ECO:0000256" key="1">
    <source>
        <dbReference type="SAM" id="Phobius"/>
    </source>
</evidence>
<reference evidence="2 3" key="1">
    <citation type="submission" date="2018-11" db="EMBL/GenBank/DDBJ databases">
        <title>Paraburkholderia sp. DHOA04, isolated from soil.</title>
        <authorList>
            <person name="Gao Z.-H."/>
            <person name="Qiu L.-H."/>
            <person name="Fu J.-C."/>
        </authorList>
    </citation>
    <scope>NUCLEOTIDE SEQUENCE [LARGE SCALE GENOMIC DNA]</scope>
    <source>
        <strain evidence="2 3">DHOA04</strain>
    </source>
</reference>
<dbReference type="AlphaFoldDB" id="A0A3N6N122"/>
<evidence type="ECO:0000313" key="3">
    <source>
        <dbReference type="Proteomes" id="UP000272778"/>
    </source>
</evidence>
<name>A0A3N6N122_9BURK</name>
<dbReference type="Proteomes" id="UP000272778">
    <property type="component" value="Unassembled WGS sequence"/>
</dbReference>
<gene>
    <name evidence="2" type="ORF">D1Y85_01105</name>
</gene>
<dbReference type="OrthoDB" id="9035400at2"/>
<keyword evidence="1" id="KW-0472">Membrane</keyword>
<feature type="transmembrane region" description="Helical" evidence="1">
    <location>
        <begin position="35"/>
        <end position="58"/>
    </location>
</feature>
<accession>A0A3N6N122</accession>
<keyword evidence="3" id="KW-1185">Reference proteome</keyword>
<feature type="transmembrane region" description="Helical" evidence="1">
    <location>
        <begin position="70"/>
        <end position="91"/>
    </location>
</feature>
<feature type="transmembrane region" description="Helical" evidence="1">
    <location>
        <begin position="111"/>
        <end position="132"/>
    </location>
</feature>
<comment type="caution">
    <text evidence="2">The sequence shown here is derived from an EMBL/GenBank/DDBJ whole genome shotgun (WGS) entry which is preliminary data.</text>
</comment>
<dbReference type="RefSeq" id="WP_124149179.1">
    <property type="nucleotide sequence ID" value="NZ_RQIS01000001.1"/>
</dbReference>
<sequence>MSTVRNVVAIVLFVLAGLCLTTAQMAAFIDFGHPAMLYAVIGAVFVFSVVLLVAGAFVGTFRPRARRVGVVLITVTAVAAFAVLTWVSILLSPAMVHIFLTQAALDLSLSMFQAGPGLVAIAVTAFAGMWLVRRR</sequence>
<organism evidence="2 3">
    <name type="scientific">Paraburkholderia dinghuensis</name>
    <dbReference type="NCBI Taxonomy" id="2305225"/>
    <lineage>
        <taxon>Bacteria</taxon>
        <taxon>Pseudomonadati</taxon>
        <taxon>Pseudomonadota</taxon>
        <taxon>Betaproteobacteria</taxon>
        <taxon>Burkholderiales</taxon>
        <taxon>Burkholderiaceae</taxon>
        <taxon>Paraburkholderia</taxon>
    </lineage>
</organism>